<dbReference type="Proteomes" id="UP000789375">
    <property type="component" value="Unassembled WGS sequence"/>
</dbReference>
<name>A0A9N9EBK6_FUNMO</name>
<dbReference type="AlphaFoldDB" id="A0A9N9EBK6"/>
<feature type="region of interest" description="Disordered" evidence="1">
    <location>
        <begin position="42"/>
        <end position="62"/>
    </location>
</feature>
<evidence type="ECO:0000313" key="2">
    <source>
        <dbReference type="EMBL" id="CAG8671922.1"/>
    </source>
</evidence>
<gene>
    <name evidence="2" type="ORF">FMOSSE_LOCUS12456</name>
</gene>
<feature type="compositionally biased region" description="Polar residues" evidence="1">
    <location>
        <begin position="11"/>
        <end position="23"/>
    </location>
</feature>
<organism evidence="2 3">
    <name type="scientific">Funneliformis mosseae</name>
    <name type="common">Endomycorrhizal fungus</name>
    <name type="synonym">Glomus mosseae</name>
    <dbReference type="NCBI Taxonomy" id="27381"/>
    <lineage>
        <taxon>Eukaryota</taxon>
        <taxon>Fungi</taxon>
        <taxon>Fungi incertae sedis</taxon>
        <taxon>Mucoromycota</taxon>
        <taxon>Glomeromycotina</taxon>
        <taxon>Glomeromycetes</taxon>
        <taxon>Glomerales</taxon>
        <taxon>Glomeraceae</taxon>
        <taxon>Funneliformis</taxon>
    </lineage>
</organism>
<reference evidence="2" key="1">
    <citation type="submission" date="2021-06" db="EMBL/GenBank/DDBJ databases">
        <authorList>
            <person name="Kallberg Y."/>
            <person name="Tangrot J."/>
            <person name="Rosling A."/>
        </authorList>
    </citation>
    <scope>NUCLEOTIDE SEQUENCE</scope>
    <source>
        <strain evidence="2">87-6 pot B 2015</strain>
    </source>
</reference>
<evidence type="ECO:0000256" key="1">
    <source>
        <dbReference type="SAM" id="MobiDB-lite"/>
    </source>
</evidence>
<keyword evidence="3" id="KW-1185">Reference proteome</keyword>
<protein>
    <submittedName>
        <fullName evidence="2">8532_t:CDS:1</fullName>
    </submittedName>
</protein>
<sequence>MSDENHENIFFDNQNANTSSTSFYHDSESNLAIFEDASYDDENRLNESSESLKLIPEPTFTS</sequence>
<accession>A0A9N9EBK6</accession>
<proteinExistence type="predicted"/>
<feature type="region of interest" description="Disordered" evidence="1">
    <location>
        <begin position="1"/>
        <end position="23"/>
    </location>
</feature>
<dbReference type="EMBL" id="CAJVPP010005935">
    <property type="protein sequence ID" value="CAG8671922.1"/>
    <property type="molecule type" value="Genomic_DNA"/>
</dbReference>
<comment type="caution">
    <text evidence="2">The sequence shown here is derived from an EMBL/GenBank/DDBJ whole genome shotgun (WGS) entry which is preliminary data.</text>
</comment>
<evidence type="ECO:0000313" key="3">
    <source>
        <dbReference type="Proteomes" id="UP000789375"/>
    </source>
</evidence>